<dbReference type="SUPFAM" id="SSF52833">
    <property type="entry name" value="Thioredoxin-like"/>
    <property type="match status" value="1"/>
</dbReference>
<gene>
    <name evidence="3" type="ORF">SAMN05661099_3150</name>
</gene>
<keyword evidence="4" id="KW-1185">Reference proteome</keyword>
<evidence type="ECO:0000256" key="2">
    <source>
        <dbReference type="SAM" id="SignalP"/>
    </source>
</evidence>
<reference evidence="4" key="1">
    <citation type="submission" date="2017-02" db="EMBL/GenBank/DDBJ databases">
        <authorList>
            <person name="Varghese N."/>
            <person name="Submissions S."/>
        </authorList>
    </citation>
    <scope>NUCLEOTIDE SEQUENCE [LARGE SCALE GENOMIC DNA]</scope>
    <source>
        <strain evidence="4">DSM 22385</strain>
    </source>
</reference>
<dbReference type="InterPro" id="IPR036249">
    <property type="entry name" value="Thioredoxin-like_sf"/>
</dbReference>
<keyword evidence="1" id="KW-0175">Coiled coil</keyword>
<evidence type="ECO:0000256" key="1">
    <source>
        <dbReference type="SAM" id="Coils"/>
    </source>
</evidence>
<keyword evidence="2" id="KW-0732">Signal</keyword>
<dbReference type="Proteomes" id="UP000189981">
    <property type="component" value="Unassembled WGS sequence"/>
</dbReference>
<dbReference type="Gene3D" id="3.40.30.10">
    <property type="entry name" value="Glutaredoxin"/>
    <property type="match status" value="1"/>
</dbReference>
<feature type="coiled-coil region" evidence="1">
    <location>
        <begin position="417"/>
        <end position="444"/>
    </location>
</feature>
<evidence type="ECO:0000313" key="3">
    <source>
        <dbReference type="EMBL" id="SKB86468.1"/>
    </source>
</evidence>
<feature type="signal peptide" evidence="2">
    <location>
        <begin position="1"/>
        <end position="20"/>
    </location>
</feature>
<evidence type="ECO:0000313" key="4">
    <source>
        <dbReference type="Proteomes" id="UP000189981"/>
    </source>
</evidence>
<feature type="chain" id="PRO_5012007227" evidence="2">
    <location>
        <begin position="21"/>
        <end position="446"/>
    </location>
</feature>
<proteinExistence type="predicted"/>
<dbReference type="STRING" id="572036.SAMN05661099_3150"/>
<sequence>MKKSIIVLCALLLCSGIARSQTIKYESSLAKAEKESIAQNKPLSILVTIQPPAFVNNFLSGLQDEQVVKKFNENFVNFKIDRSDSASKEIITKYKLQGFPVFVFVDSKGGLLYQRVGNLPPPMFSAMLDEAMERSKGKSLVEYDRQYASGNDSVAFLKEYINKRINAGITSNADIIEKYVNNLAVRDLNNYNEVLFILKSGPLADGRAYTLVNTNRKMVDSVFKREMYDVRVAINNRIIENTMASAIATKNMARAFAASAFTQRTWNSDFLQGQKSSSARMLQYFSAIKDTTAYFRQAIQHYDRFYMNIGVDSIRKLDRKIEDQARSNANEQAALSRPPGAGIRSVSYAVPSSTTAADLNNGAYNIYMTGTRNQNTLSKAMLWSKRSIELIPNAASYDTLAHILYRLGFHAEALTTQEKAIALAKEEKSDVKQLQDELLKIKNKTL</sequence>
<dbReference type="EMBL" id="FUYR01000004">
    <property type="protein sequence ID" value="SKB86468.1"/>
    <property type="molecule type" value="Genomic_DNA"/>
</dbReference>
<name>A0A1T5ERI2_9SPHI</name>
<dbReference type="RefSeq" id="WP_079703659.1">
    <property type="nucleotide sequence ID" value="NZ_FUYR01000004.1"/>
</dbReference>
<protein>
    <submittedName>
        <fullName evidence="3">Thioredoxin-related protein</fullName>
    </submittedName>
</protein>
<accession>A0A1T5ERI2</accession>
<organism evidence="3 4">
    <name type="scientific">Daejeonella lutea</name>
    <dbReference type="NCBI Taxonomy" id="572036"/>
    <lineage>
        <taxon>Bacteria</taxon>
        <taxon>Pseudomonadati</taxon>
        <taxon>Bacteroidota</taxon>
        <taxon>Sphingobacteriia</taxon>
        <taxon>Sphingobacteriales</taxon>
        <taxon>Sphingobacteriaceae</taxon>
        <taxon>Daejeonella</taxon>
    </lineage>
</organism>
<dbReference type="AlphaFoldDB" id="A0A1T5ERI2"/>
<dbReference type="OrthoDB" id="645813at2"/>